<dbReference type="Pfam" id="PF04776">
    <property type="entry name" value="protein_MS5"/>
    <property type="match status" value="1"/>
</dbReference>
<gene>
    <name evidence="1" type="ORF">ANE_LOCUS21499</name>
</gene>
<dbReference type="OrthoDB" id="1083148at2759"/>
<reference evidence="1" key="1">
    <citation type="submission" date="2019-07" db="EMBL/GenBank/DDBJ databases">
        <authorList>
            <person name="Dittberner H."/>
        </authorList>
    </citation>
    <scope>NUCLEOTIDE SEQUENCE [LARGE SCALE GENOMIC DNA]</scope>
</reference>
<organism evidence="1 2">
    <name type="scientific">Arabis nemorensis</name>
    <dbReference type="NCBI Taxonomy" id="586526"/>
    <lineage>
        <taxon>Eukaryota</taxon>
        <taxon>Viridiplantae</taxon>
        <taxon>Streptophyta</taxon>
        <taxon>Embryophyta</taxon>
        <taxon>Tracheophyta</taxon>
        <taxon>Spermatophyta</taxon>
        <taxon>Magnoliopsida</taxon>
        <taxon>eudicotyledons</taxon>
        <taxon>Gunneridae</taxon>
        <taxon>Pentapetalae</taxon>
        <taxon>rosids</taxon>
        <taxon>malvids</taxon>
        <taxon>Brassicales</taxon>
        <taxon>Brassicaceae</taxon>
        <taxon>Arabideae</taxon>
        <taxon>Arabis</taxon>
    </lineage>
</organism>
<keyword evidence="2" id="KW-1185">Reference proteome</keyword>
<protein>
    <submittedName>
        <fullName evidence="1">Uncharacterized protein</fullName>
    </submittedName>
</protein>
<dbReference type="Proteomes" id="UP000489600">
    <property type="component" value="Unassembled WGS sequence"/>
</dbReference>
<evidence type="ECO:0000313" key="1">
    <source>
        <dbReference type="EMBL" id="VVB11055.1"/>
    </source>
</evidence>
<accession>A0A565CBK4</accession>
<sequence length="185" mass="20962">MDTSNNSPCSFQTCVGKSLFSQEASLCVHTELSRLKVPNGPRATPVGPERGWEDNAIDDFYKGKLPNWLTEDRMAASGINGQFYELQQSDLQENEWFHLCAEFAFRSDWVAYDGKRLKSFLPLDINKVIIQTKESGEESPRMKLKANNAIFYMSFKGNGDPGGKLTEYQAVVRRTGWMGNRDTFV</sequence>
<comment type="caution">
    <text evidence="1">The sequence shown here is derived from an EMBL/GenBank/DDBJ whole genome shotgun (WGS) entry which is preliminary data.</text>
</comment>
<dbReference type="AlphaFoldDB" id="A0A565CBK4"/>
<dbReference type="EMBL" id="CABITT030000007">
    <property type="protein sequence ID" value="VVB11055.1"/>
    <property type="molecule type" value="Genomic_DNA"/>
</dbReference>
<name>A0A565CBK4_9BRAS</name>
<proteinExistence type="predicted"/>
<dbReference type="InterPro" id="IPR006462">
    <property type="entry name" value="MS5"/>
</dbReference>
<evidence type="ECO:0000313" key="2">
    <source>
        <dbReference type="Proteomes" id="UP000489600"/>
    </source>
</evidence>